<dbReference type="GO" id="GO:0045892">
    <property type="term" value="P:negative regulation of DNA-templated transcription"/>
    <property type="evidence" value="ECO:0007669"/>
    <property type="project" value="UniProtKB-UniRule"/>
</dbReference>
<name>A0A2N1PQI6_9BACT</name>
<dbReference type="NCBIfam" id="TIGR00331">
    <property type="entry name" value="hrcA"/>
    <property type="match status" value="1"/>
</dbReference>
<dbReference type="SUPFAM" id="SSF46785">
    <property type="entry name" value="Winged helix' DNA-binding domain"/>
    <property type="match status" value="1"/>
</dbReference>
<comment type="similarity">
    <text evidence="5">Belongs to the HrcA family.</text>
</comment>
<dbReference type="PANTHER" id="PTHR34824:SF1">
    <property type="entry name" value="HEAT-INDUCIBLE TRANSCRIPTION REPRESSOR HRCA"/>
    <property type="match status" value="1"/>
</dbReference>
<dbReference type="Gene3D" id="3.30.390.60">
    <property type="entry name" value="Heat-inducible transcription repressor hrca homolog, domain 3"/>
    <property type="match status" value="1"/>
</dbReference>
<dbReference type="SUPFAM" id="SSF55781">
    <property type="entry name" value="GAF domain-like"/>
    <property type="match status" value="1"/>
</dbReference>
<dbReference type="InterPro" id="IPR029016">
    <property type="entry name" value="GAF-like_dom_sf"/>
</dbReference>
<dbReference type="InterPro" id="IPR036390">
    <property type="entry name" value="WH_DNA-bd_sf"/>
</dbReference>
<dbReference type="AlphaFoldDB" id="A0A2N1PQI6"/>
<comment type="caution">
    <text evidence="7">The sequence shown here is derived from an EMBL/GenBank/DDBJ whole genome shotgun (WGS) entry which is preliminary data.</text>
</comment>
<dbReference type="InterPro" id="IPR002571">
    <property type="entry name" value="HrcA"/>
</dbReference>
<dbReference type="Gene3D" id="1.10.10.10">
    <property type="entry name" value="Winged helix-like DNA-binding domain superfamily/Winged helix DNA-binding domain"/>
    <property type="match status" value="1"/>
</dbReference>
<evidence type="ECO:0000313" key="7">
    <source>
        <dbReference type="EMBL" id="PKK90605.1"/>
    </source>
</evidence>
<dbReference type="InterPro" id="IPR036388">
    <property type="entry name" value="WH-like_DNA-bd_sf"/>
</dbReference>
<dbReference type="PIRSF" id="PIRSF005485">
    <property type="entry name" value="HrcA"/>
    <property type="match status" value="1"/>
</dbReference>
<accession>A0A2N1PQI6</accession>
<dbReference type="HAMAP" id="MF_00081">
    <property type="entry name" value="HrcA"/>
    <property type="match status" value="1"/>
</dbReference>
<evidence type="ECO:0000259" key="6">
    <source>
        <dbReference type="Pfam" id="PF01628"/>
    </source>
</evidence>
<dbReference type="GO" id="GO:0003677">
    <property type="term" value="F:DNA binding"/>
    <property type="evidence" value="ECO:0007669"/>
    <property type="project" value="InterPro"/>
</dbReference>
<keyword evidence="1 5" id="KW-0678">Repressor</keyword>
<keyword evidence="4 5" id="KW-0804">Transcription</keyword>
<proteinExistence type="inferred from homology"/>
<dbReference type="EMBL" id="PGXC01000005">
    <property type="protein sequence ID" value="PKK90605.1"/>
    <property type="molecule type" value="Genomic_DNA"/>
</dbReference>
<feature type="domain" description="Heat-inducible transcription repressor HrcA C-terminal" evidence="6">
    <location>
        <begin position="109"/>
        <end position="330"/>
    </location>
</feature>
<keyword evidence="3 5" id="KW-0346">Stress response</keyword>
<evidence type="ECO:0000256" key="4">
    <source>
        <dbReference type="ARBA" id="ARBA00023163"/>
    </source>
</evidence>
<evidence type="ECO:0000256" key="1">
    <source>
        <dbReference type="ARBA" id="ARBA00022491"/>
    </source>
</evidence>
<dbReference type="PANTHER" id="PTHR34824">
    <property type="entry name" value="HEAT-INDUCIBLE TRANSCRIPTION REPRESSOR HRCA"/>
    <property type="match status" value="1"/>
</dbReference>
<evidence type="ECO:0000313" key="8">
    <source>
        <dbReference type="Proteomes" id="UP000233256"/>
    </source>
</evidence>
<gene>
    <name evidence="5 7" type="primary">hrcA</name>
    <name evidence="7" type="ORF">CVV64_09620</name>
</gene>
<evidence type="ECO:0000256" key="5">
    <source>
        <dbReference type="HAMAP-Rule" id="MF_00081"/>
    </source>
</evidence>
<evidence type="ECO:0000256" key="3">
    <source>
        <dbReference type="ARBA" id="ARBA00023016"/>
    </source>
</evidence>
<reference evidence="7 8" key="1">
    <citation type="journal article" date="2017" name="ISME J.">
        <title>Potential for microbial H2 and metal transformations associated with novel bacteria and archaea in deep terrestrial subsurface sediments.</title>
        <authorList>
            <person name="Hernsdorf A.W."/>
            <person name="Amano Y."/>
            <person name="Miyakawa K."/>
            <person name="Ise K."/>
            <person name="Suzuki Y."/>
            <person name="Anantharaman K."/>
            <person name="Probst A."/>
            <person name="Burstein D."/>
            <person name="Thomas B.C."/>
            <person name="Banfield J.F."/>
        </authorList>
    </citation>
    <scope>NUCLEOTIDE SEQUENCE [LARGE SCALE GENOMIC DNA]</scope>
    <source>
        <strain evidence="7">HGW-Wallbacteria-1</strain>
    </source>
</reference>
<sequence length="350" mass="39084">MLPERQSRILWAIVDGYLANALPVGSRIIAKKYFRDEVSPATIRNEMADLEEAGFLMQPHTSAGRIPTDKGYRYFVDYLMAIRDLTTSEKHFVDDAMSRFEEQKTEIHDLLQNIASILSQLTNYPSCLLSPAKAMMKFSNIQLVKTSSRKALLILIGEGQVFEQRWITLSEDMDQGKLHEISMLLNAYLSGATLTDIRAGLMGTLVEEQKTFCEYRAFLRNVAEGIDMILGDEYSAHIYTDGVGKVLGEPEFQNPERVHGIVNFFERKRLLRDILCRASLTKGVEISIGAENGEDLSELSIITAPYTVNDQVVGALGIIGPRRMDYAGAITAIKEIASGVSNRFSALCEI</sequence>
<protein>
    <recommendedName>
        <fullName evidence="5">Heat-inducible transcription repressor HrcA</fullName>
    </recommendedName>
</protein>
<dbReference type="Gene3D" id="3.30.450.40">
    <property type="match status" value="1"/>
</dbReference>
<dbReference type="InterPro" id="IPR023120">
    <property type="entry name" value="WHTH_transcript_rep_HrcA_IDD"/>
</dbReference>
<keyword evidence="2 5" id="KW-0805">Transcription regulation</keyword>
<evidence type="ECO:0000256" key="2">
    <source>
        <dbReference type="ARBA" id="ARBA00023015"/>
    </source>
</evidence>
<dbReference type="InterPro" id="IPR021153">
    <property type="entry name" value="HrcA_C"/>
</dbReference>
<comment type="function">
    <text evidence="5">Negative regulator of class I heat shock genes (grpE-dnaK-dnaJ and groELS operons). Prevents heat-shock induction of these operons.</text>
</comment>
<dbReference type="Pfam" id="PF01628">
    <property type="entry name" value="HrcA"/>
    <property type="match status" value="1"/>
</dbReference>
<organism evidence="7 8">
    <name type="scientific">Candidatus Wallbacteria bacterium HGW-Wallbacteria-1</name>
    <dbReference type="NCBI Taxonomy" id="2013854"/>
    <lineage>
        <taxon>Bacteria</taxon>
        <taxon>Candidatus Walliibacteriota</taxon>
    </lineage>
</organism>
<dbReference type="Proteomes" id="UP000233256">
    <property type="component" value="Unassembled WGS sequence"/>
</dbReference>